<dbReference type="PANTHER" id="PTHR24031">
    <property type="entry name" value="RNA HELICASE"/>
    <property type="match status" value="1"/>
</dbReference>
<dbReference type="Pfam" id="PF00270">
    <property type="entry name" value="DEAD"/>
    <property type="match status" value="1"/>
</dbReference>
<feature type="domain" description="Helicase ATP-binding" evidence="9">
    <location>
        <begin position="186"/>
        <end position="366"/>
    </location>
</feature>
<dbReference type="EMBL" id="NBCO01000017">
    <property type="protein sequence ID" value="ORC88239.1"/>
    <property type="molecule type" value="Genomic_DNA"/>
</dbReference>
<evidence type="ECO:0000256" key="2">
    <source>
        <dbReference type="ARBA" id="ARBA00022801"/>
    </source>
</evidence>
<dbReference type="RefSeq" id="XP_028882305.1">
    <property type="nucleotide sequence ID" value="XM_029026190.1"/>
</dbReference>
<keyword evidence="4 6" id="KW-0067">ATP-binding</keyword>
<dbReference type="SMART" id="SM01178">
    <property type="entry name" value="DUF4217"/>
    <property type="match status" value="1"/>
</dbReference>
<evidence type="ECO:0000256" key="8">
    <source>
        <dbReference type="SAM" id="MobiDB-lite"/>
    </source>
</evidence>
<dbReference type="EC" id="3.6.4.13" evidence="7"/>
<evidence type="ECO:0000256" key="4">
    <source>
        <dbReference type="ARBA" id="ARBA00022840"/>
    </source>
</evidence>
<comment type="function">
    <text evidence="7">RNA helicase.</text>
</comment>
<dbReference type="GO" id="GO:0005524">
    <property type="term" value="F:ATP binding"/>
    <property type="evidence" value="ECO:0007669"/>
    <property type="project" value="UniProtKB-UniRule"/>
</dbReference>
<name>A0A1X0NVK0_9TRYP</name>
<keyword evidence="12" id="KW-1185">Reference proteome</keyword>
<comment type="similarity">
    <text evidence="6">Belongs to the DEAD box helicase family.</text>
</comment>
<evidence type="ECO:0000256" key="6">
    <source>
        <dbReference type="RuleBase" id="RU000492"/>
    </source>
</evidence>
<feature type="domain" description="Helicase C-terminal" evidence="10">
    <location>
        <begin position="455"/>
        <end position="607"/>
    </location>
</feature>
<dbReference type="InterPro" id="IPR014001">
    <property type="entry name" value="Helicase_ATP-bd"/>
</dbReference>
<feature type="region of interest" description="Disordered" evidence="8">
    <location>
        <begin position="374"/>
        <end position="436"/>
    </location>
</feature>
<keyword evidence="1 6" id="KW-0547">Nucleotide-binding</keyword>
<comment type="catalytic activity">
    <reaction evidence="7">
        <text>ATP + H2O = ADP + phosphate + H(+)</text>
        <dbReference type="Rhea" id="RHEA:13065"/>
        <dbReference type="ChEBI" id="CHEBI:15377"/>
        <dbReference type="ChEBI" id="CHEBI:15378"/>
        <dbReference type="ChEBI" id="CHEBI:30616"/>
        <dbReference type="ChEBI" id="CHEBI:43474"/>
        <dbReference type="ChEBI" id="CHEBI:456216"/>
        <dbReference type="EC" id="3.6.4.13"/>
    </reaction>
</comment>
<dbReference type="Proteomes" id="UP000192257">
    <property type="component" value="Unassembled WGS sequence"/>
</dbReference>
<keyword evidence="5 7" id="KW-0694">RNA-binding</keyword>
<dbReference type="SMART" id="SM00490">
    <property type="entry name" value="HELICc"/>
    <property type="match status" value="1"/>
</dbReference>
<dbReference type="GO" id="GO:0003724">
    <property type="term" value="F:RNA helicase activity"/>
    <property type="evidence" value="ECO:0007669"/>
    <property type="project" value="UniProtKB-EC"/>
</dbReference>
<sequence>MGIKGRRKRLREREAKAADMTDNGMQDEEWSEDYGDEFNENVVVMGDGPMRAPVDSQGRLCMKKTDYFNMQDMEYLERIAEEHGNRRTSHLSKQKRTINEEEAVIETEKLLQHHFDTEEALEELVQVSNNSKMSGKSKEERLLERRRSTGKGAPFGHPLMGIDSTVVNGLQSEGFNRMTVIQERVIPYALQGYDILGQAKTGSGKTLAFCVPVLHTIISLVHKRPNATYSLMLAPTKELCVQTNDVLKSICQHIPGDVANFSVQLITGGTKITEERRLLAAGISIVVGTPGRIHDHVKHCTNWDLARIRFLVLDEADRMLADGFQKDLDAIVQRLPHSRQTLLFSATNSKSVRELARLSLSRTPLFIATTGNAPTMVQVDRPGDDNNNNNESSTSTLLPPYSSYEDPTSDNEEQELNTSRESSPSSTHADGDAEPIPSSLRQFCHITPVEKRMLYLYTFVKRIARVSKAMVFCSTIASTTFHFQMMGSVGFHNEVMMLHGHMKHRQRVAAFQAFNEWETGVLFCTDVAARGLDIPNVEWILQYDPPLDPTEYIHRIGRTARAGNVGNALLFLTPEEVGFVRYLSKFGITLEKYPMPEKLPKIQMKLEHVLQLDPIVAKSAVSAYRAHVGAYQSHLLKETFCIDRLDLLGLAKSFALESAPSISLPKNSAEEKKREYVKGKLKSLNRRRLEAKKYYESQKTKPQWTPDGHFVGALPPKL</sequence>
<dbReference type="AlphaFoldDB" id="A0A1X0NVK0"/>
<dbReference type="SMART" id="SM00487">
    <property type="entry name" value="DEXDc"/>
    <property type="match status" value="1"/>
</dbReference>
<dbReference type="InterPro" id="IPR011545">
    <property type="entry name" value="DEAD/DEAH_box_helicase_dom"/>
</dbReference>
<dbReference type="PROSITE" id="PS51192">
    <property type="entry name" value="HELICASE_ATP_BIND_1"/>
    <property type="match status" value="1"/>
</dbReference>
<feature type="compositionally biased region" description="Polar residues" evidence="8">
    <location>
        <begin position="416"/>
        <end position="428"/>
    </location>
</feature>
<keyword evidence="2 6" id="KW-0378">Hydrolase</keyword>
<evidence type="ECO:0000256" key="7">
    <source>
        <dbReference type="RuleBase" id="RU365068"/>
    </source>
</evidence>
<feature type="compositionally biased region" description="Low complexity" evidence="8">
    <location>
        <begin position="385"/>
        <end position="404"/>
    </location>
</feature>
<dbReference type="PROSITE" id="PS00039">
    <property type="entry name" value="DEAD_ATP_HELICASE"/>
    <property type="match status" value="1"/>
</dbReference>
<evidence type="ECO:0000313" key="12">
    <source>
        <dbReference type="Proteomes" id="UP000192257"/>
    </source>
</evidence>
<dbReference type="InterPro" id="IPR000629">
    <property type="entry name" value="RNA-helicase_DEAD-box_CS"/>
</dbReference>
<reference evidence="11 12" key="1">
    <citation type="submission" date="2017-03" db="EMBL/GenBank/DDBJ databases">
        <title>An alternative strategy for trypanosome survival in the mammalian bloodstream revealed through genome and transcriptome analysis of the ubiquitous bovine parasite Trypanosoma (Megatrypanum) theileri.</title>
        <authorList>
            <person name="Kelly S."/>
            <person name="Ivens A."/>
            <person name="Mott A."/>
            <person name="O'Neill E."/>
            <person name="Emms D."/>
            <person name="Macleod O."/>
            <person name="Voorheis P."/>
            <person name="Matthews J."/>
            <person name="Matthews K."/>
            <person name="Carrington M."/>
        </authorList>
    </citation>
    <scope>NUCLEOTIDE SEQUENCE [LARGE SCALE GENOMIC DNA]</scope>
    <source>
        <strain evidence="11">Edinburgh</strain>
    </source>
</reference>
<dbReference type="SUPFAM" id="SSF52540">
    <property type="entry name" value="P-loop containing nucleoside triphosphate hydrolases"/>
    <property type="match status" value="1"/>
</dbReference>
<dbReference type="CDD" id="cd18787">
    <property type="entry name" value="SF2_C_DEAD"/>
    <property type="match status" value="1"/>
</dbReference>
<accession>A0A1X0NVK0</accession>
<dbReference type="InterPro" id="IPR001650">
    <property type="entry name" value="Helicase_C-like"/>
</dbReference>
<evidence type="ECO:0000313" key="11">
    <source>
        <dbReference type="EMBL" id="ORC88239.1"/>
    </source>
</evidence>
<proteinExistence type="inferred from homology"/>
<dbReference type="InterPro" id="IPR027417">
    <property type="entry name" value="P-loop_NTPase"/>
</dbReference>
<comment type="caution">
    <text evidence="11">The sequence shown here is derived from an EMBL/GenBank/DDBJ whole genome shotgun (WGS) entry which is preliminary data.</text>
</comment>
<keyword evidence="3 6" id="KW-0347">Helicase</keyword>
<gene>
    <name evidence="11" type="ORF">TM35_000171110</name>
</gene>
<dbReference type="CDD" id="cd00268">
    <property type="entry name" value="DEADc"/>
    <property type="match status" value="1"/>
</dbReference>
<evidence type="ECO:0000256" key="3">
    <source>
        <dbReference type="ARBA" id="ARBA00022806"/>
    </source>
</evidence>
<feature type="compositionally biased region" description="Basic residues" evidence="8">
    <location>
        <begin position="1"/>
        <end position="10"/>
    </location>
</feature>
<dbReference type="Pfam" id="PF00271">
    <property type="entry name" value="Helicase_C"/>
    <property type="match status" value="1"/>
</dbReference>
<evidence type="ECO:0000256" key="1">
    <source>
        <dbReference type="ARBA" id="ARBA00022741"/>
    </source>
</evidence>
<dbReference type="PROSITE" id="PS51194">
    <property type="entry name" value="HELICASE_CTER"/>
    <property type="match status" value="1"/>
</dbReference>
<comment type="domain">
    <text evidence="7">The Q motif is unique to and characteristic of the DEAD box family of RNA helicases and controls ATP binding and hydrolysis.</text>
</comment>
<evidence type="ECO:0000256" key="5">
    <source>
        <dbReference type="ARBA" id="ARBA00022884"/>
    </source>
</evidence>
<protein>
    <recommendedName>
        <fullName evidence="7">ATP-dependent RNA helicase</fullName>
        <ecNumber evidence="7">3.6.4.13</ecNumber>
    </recommendedName>
</protein>
<feature type="region of interest" description="Disordered" evidence="8">
    <location>
        <begin position="1"/>
        <end position="29"/>
    </location>
</feature>
<dbReference type="Pfam" id="PF13959">
    <property type="entry name" value="CTE_SPB4"/>
    <property type="match status" value="1"/>
</dbReference>
<dbReference type="Gene3D" id="3.40.50.300">
    <property type="entry name" value="P-loop containing nucleotide triphosphate hydrolases"/>
    <property type="match status" value="2"/>
</dbReference>
<dbReference type="GeneID" id="39985970"/>
<dbReference type="STRING" id="67003.A0A1X0NVK0"/>
<dbReference type="OrthoDB" id="7396459at2759"/>
<dbReference type="InterPro" id="IPR025313">
    <property type="entry name" value="SPB4-like_CTE"/>
</dbReference>
<organism evidence="11 12">
    <name type="scientific">Trypanosoma theileri</name>
    <dbReference type="NCBI Taxonomy" id="67003"/>
    <lineage>
        <taxon>Eukaryota</taxon>
        <taxon>Discoba</taxon>
        <taxon>Euglenozoa</taxon>
        <taxon>Kinetoplastea</taxon>
        <taxon>Metakinetoplastina</taxon>
        <taxon>Trypanosomatida</taxon>
        <taxon>Trypanosomatidae</taxon>
        <taxon>Trypanosoma</taxon>
    </lineage>
</organism>
<dbReference type="InterPro" id="IPR044742">
    <property type="entry name" value="DEAD/DEAH_RhlB"/>
</dbReference>
<dbReference type="VEuPathDB" id="TriTrypDB:TM35_000171110"/>
<dbReference type="GO" id="GO:0003723">
    <property type="term" value="F:RNA binding"/>
    <property type="evidence" value="ECO:0007669"/>
    <property type="project" value="UniProtKB-UniRule"/>
</dbReference>
<dbReference type="GO" id="GO:0016887">
    <property type="term" value="F:ATP hydrolysis activity"/>
    <property type="evidence" value="ECO:0007669"/>
    <property type="project" value="RHEA"/>
</dbReference>
<evidence type="ECO:0000259" key="9">
    <source>
        <dbReference type="PROSITE" id="PS51192"/>
    </source>
</evidence>
<evidence type="ECO:0000259" key="10">
    <source>
        <dbReference type="PROSITE" id="PS51194"/>
    </source>
</evidence>